<dbReference type="Pfam" id="PF01555">
    <property type="entry name" value="N6_N4_Mtase"/>
    <property type="match status" value="1"/>
</dbReference>
<evidence type="ECO:0000259" key="6">
    <source>
        <dbReference type="Pfam" id="PF01555"/>
    </source>
</evidence>
<evidence type="ECO:0000256" key="5">
    <source>
        <dbReference type="ARBA" id="ARBA00047942"/>
    </source>
</evidence>
<protein>
    <recommendedName>
        <fullName evidence="1">site-specific DNA-methyltransferase (adenine-specific)</fullName>
        <ecNumber evidence="1">2.1.1.72</ecNumber>
    </recommendedName>
</protein>
<comment type="catalytic activity">
    <reaction evidence="5">
        <text>a 2'-deoxyadenosine in DNA + S-adenosyl-L-methionine = an N(6)-methyl-2'-deoxyadenosine in DNA + S-adenosyl-L-homocysteine + H(+)</text>
        <dbReference type="Rhea" id="RHEA:15197"/>
        <dbReference type="Rhea" id="RHEA-COMP:12418"/>
        <dbReference type="Rhea" id="RHEA-COMP:12419"/>
        <dbReference type="ChEBI" id="CHEBI:15378"/>
        <dbReference type="ChEBI" id="CHEBI:57856"/>
        <dbReference type="ChEBI" id="CHEBI:59789"/>
        <dbReference type="ChEBI" id="CHEBI:90615"/>
        <dbReference type="ChEBI" id="CHEBI:90616"/>
        <dbReference type="EC" id="2.1.1.72"/>
    </reaction>
</comment>
<evidence type="ECO:0000256" key="1">
    <source>
        <dbReference type="ARBA" id="ARBA00011900"/>
    </source>
</evidence>
<feature type="domain" description="DNA methylase N-4/N-6" evidence="6">
    <location>
        <begin position="26"/>
        <end position="102"/>
    </location>
</feature>
<evidence type="ECO:0000256" key="2">
    <source>
        <dbReference type="ARBA" id="ARBA00022603"/>
    </source>
</evidence>
<proteinExistence type="predicted"/>
<reference evidence="7 8" key="1">
    <citation type="submission" date="2020-10" db="EMBL/GenBank/DDBJ databases">
        <title>Connecting structure to function with the recovery of over 1000 high-quality activated sludge metagenome-assembled genomes encoding full-length rRNA genes using long-read sequencing.</title>
        <authorList>
            <person name="Singleton C.M."/>
            <person name="Petriglieri F."/>
            <person name="Kristensen J.M."/>
            <person name="Kirkegaard R.H."/>
            <person name="Michaelsen T.Y."/>
            <person name="Andersen M.H."/>
            <person name="Karst S.M."/>
            <person name="Dueholm M.S."/>
            <person name="Nielsen P.H."/>
            <person name="Albertsen M."/>
        </authorList>
    </citation>
    <scope>NUCLEOTIDE SEQUENCE [LARGE SCALE GENOMIC DNA]</scope>
    <source>
        <strain evidence="7">Ribe_18-Q3-R11-54_MAXAC.273</strain>
    </source>
</reference>
<dbReference type="GO" id="GO:0008170">
    <property type="term" value="F:N-methyltransferase activity"/>
    <property type="evidence" value="ECO:0007669"/>
    <property type="project" value="InterPro"/>
</dbReference>
<keyword evidence="3" id="KW-0808">Transferase</keyword>
<evidence type="ECO:0000313" key="8">
    <source>
        <dbReference type="Proteomes" id="UP000808337"/>
    </source>
</evidence>
<dbReference type="EMBL" id="JADKGY010000033">
    <property type="protein sequence ID" value="MBK9985207.1"/>
    <property type="molecule type" value="Genomic_DNA"/>
</dbReference>
<dbReference type="EC" id="2.1.1.72" evidence="1"/>
<dbReference type="GO" id="GO:0032259">
    <property type="term" value="P:methylation"/>
    <property type="evidence" value="ECO:0007669"/>
    <property type="project" value="UniProtKB-KW"/>
</dbReference>
<dbReference type="SUPFAM" id="SSF53335">
    <property type="entry name" value="S-adenosyl-L-methionine-dependent methyltransferases"/>
    <property type="match status" value="1"/>
</dbReference>
<dbReference type="AlphaFoldDB" id="A0A9D7T056"/>
<accession>A0A9D7T056</accession>
<dbReference type="InterPro" id="IPR029063">
    <property type="entry name" value="SAM-dependent_MTases_sf"/>
</dbReference>
<evidence type="ECO:0000313" key="7">
    <source>
        <dbReference type="EMBL" id="MBK9985207.1"/>
    </source>
</evidence>
<dbReference type="GO" id="GO:0009007">
    <property type="term" value="F:site-specific DNA-methyltransferase (adenine-specific) activity"/>
    <property type="evidence" value="ECO:0007669"/>
    <property type="project" value="UniProtKB-EC"/>
</dbReference>
<keyword evidence="4" id="KW-0949">S-adenosyl-L-methionine</keyword>
<dbReference type="Proteomes" id="UP000808337">
    <property type="component" value="Unassembled WGS sequence"/>
</dbReference>
<evidence type="ECO:0000256" key="3">
    <source>
        <dbReference type="ARBA" id="ARBA00022679"/>
    </source>
</evidence>
<dbReference type="PRINTS" id="PR00506">
    <property type="entry name" value="D21N6MTFRASE"/>
</dbReference>
<dbReference type="GO" id="GO:0003677">
    <property type="term" value="F:DNA binding"/>
    <property type="evidence" value="ECO:0007669"/>
    <property type="project" value="InterPro"/>
</dbReference>
<comment type="caution">
    <text evidence="7">The sequence shown here is derived from an EMBL/GenBank/DDBJ whole genome shotgun (WGS) entry which is preliminary data.</text>
</comment>
<gene>
    <name evidence="7" type="ORF">IPP15_23120</name>
</gene>
<dbReference type="InterPro" id="IPR002941">
    <property type="entry name" value="DNA_methylase_N4/N6"/>
</dbReference>
<organism evidence="7 8">
    <name type="scientific">Candidatus Opimibacter skivensis</name>
    <dbReference type="NCBI Taxonomy" id="2982028"/>
    <lineage>
        <taxon>Bacteria</taxon>
        <taxon>Pseudomonadati</taxon>
        <taxon>Bacteroidota</taxon>
        <taxon>Saprospiria</taxon>
        <taxon>Saprospirales</taxon>
        <taxon>Saprospiraceae</taxon>
        <taxon>Candidatus Opimibacter</taxon>
    </lineage>
</organism>
<sequence>MKGIFGDKRVFLKGPNLPRYKKFENEYQGKALRSIYYSEFSTQQGSEELRSLFDGKDILEYPKPKELIKTLISATTEDNDTILDFFAGSATTAQAVLEQNSQDGGHRKFILVQLPELTDVNSESFKSGYKTIAEIGKARIEKVINKLQNENEGGTKSKAKEPLRSTIEPQPIPNLGLKVFKLSPSNFKIWRGNEINKENLVTQLDAFTNPVKEASKAKNMLFELMLKSGYCLSDKVDEKENYYSVKDGELIIALKEMNPKIIDKIIADQPKKVITLDNLFKGNDQLKTNTVLQMKDAVIDFKTI</sequence>
<dbReference type="Gene3D" id="3.40.50.150">
    <property type="entry name" value="Vaccinia Virus protein VP39"/>
    <property type="match status" value="1"/>
</dbReference>
<dbReference type="InterPro" id="IPR002295">
    <property type="entry name" value="N4/N6-MTase_EcoPI_Mod-like"/>
</dbReference>
<name>A0A9D7T056_9BACT</name>
<keyword evidence="2" id="KW-0489">Methyltransferase</keyword>
<evidence type="ECO:0000256" key="4">
    <source>
        <dbReference type="ARBA" id="ARBA00022691"/>
    </source>
</evidence>